<sequence length="130" mass="14424">MSDWKAGAIRSFFRVRVHSDIPGRLRLKISNFRLIPQAGVSASLPYIPKAFGLLPGVKTAELNAKVGSLLILYDPAVTGTKAILDWIDTMIETGVKYAPAIARSGMKDPARIERFFIEKLQTRLPSGERR</sequence>
<reference evidence="1" key="1">
    <citation type="submission" date="2023-02" db="EMBL/GenBank/DDBJ databases">
        <title>Gut commensal Christensenella minuta modulates host metabolism via a new class of secondary bile acids.</title>
        <authorList>
            <person name="Liu C."/>
        </authorList>
    </citation>
    <scope>NUCLEOTIDE SEQUENCE</scope>
    <source>
        <strain evidence="1">CA70</strain>
    </source>
</reference>
<evidence type="ECO:0000313" key="1">
    <source>
        <dbReference type="EMBL" id="XCC61454.1"/>
    </source>
</evidence>
<accession>A0AAU8A683</accession>
<name>A0AAU8A683_9FIRM</name>
<proteinExistence type="predicted"/>
<organism evidence="1">
    <name type="scientific">Christensenella massiliensis</name>
    <dbReference type="NCBI Taxonomy" id="1805714"/>
    <lineage>
        <taxon>Bacteria</taxon>
        <taxon>Bacillati</taxon>
        <taxon>Bacillota</taxon>
        <taxon>Clostridia</taxon>
        <taxon>Christensenellales</taxon>
        <taxon>Christensenellaceae</taxon>
        <taxon>Christensenella</taxon>
    </lineage>
</organism>
<dbReference type="EMBL" id="CP117826">
    <property type="protein sequence ID" value="XCC61454.1"/>
    <property type="molecule type" value="Genomic_DNA"/>
</dbReference>
<dbReference type="RefSeq" id="WP_079546380.1">
    <property type="nucleotide sequence ID" value="NZ_CP117826.1"/>
</dbReference>
<dbReference type="AlphaFoldDB" id="A0AAU8A683"/>
<gene>
    <name evidence="1" type="ORF">PUP29_07910</name>
</gene>
<protein>
    <submittedName>
        <fullName evidence="1">Uncharacterized protein</fullName>
    </submittedName>
</protein>